<accession>A0AAN8ABT7</accession>
<evidence type="ECO:0000259" key="1">
    <source>
        <dbReference type="Pfam" id="PF14529"/>
    </source>
</evidence>
<reference evidence="2 3" key="1">
    <citation type="journal article" date="2023" name="Genes (Basel)">
        <title>Chromosome-Level Genome Assembly and Circadian Gene Repertoire of the Patagonia Blennie Eleginops maclovinus-The Closest Ancestral Proxy of Antarctic Cryonotothenioids.</title>
        <authorList>
            <person name="Cheng C.C."/>
            <person name="Rivera-Colon A.G."/>
            <person name="Minhas B.F."/>
            <person name="Wilson L."/>
            <person name="Rayamajhi N."/>
            <person name="Vargas-Chacoff L."/>
            <person name="Catchen J.M."/>
        </authorList>
    </citation>
    <scope>NUCLEOTIDE SEQUENCE [LARGE SCALE GENOMIC DNA]</scope>
    <source>
        <strain evidence="2">JMC-PN-2008</strain>
    </source>
</reference>
<dbReference type="Pfam" id="PF14529">
    <property type="entry name" value="Exo_endo_phos_2"/>
    <property type="match status" value="1"/>
</dbReference>
<reference evidence="2 3" key="2">
    <citation type="journal article" date="2023" name="Mol. Biol. Evol.">
        <title>Genomics of Secondarily Temperate Adaptation in the Only Non-Antarctic Icefish.</title>
        <authorList>
            <person name="Rivera-Colon A.G."/>
            <person name="Rayamajhi N."/>
            <person name="Minhas B.F."/>
            <person name="Madrigal G."/>
            <person name="Bilyk K.T."/>
            <person name="Yoon V."/>
            <person name="Hune M."/>
            <person name="Gregory S."/>
            <person name="Cheng C.H.C."/>
            <person name="Catchen J.M."/>
        </authorList>
    </citation>
    <scope>NUCLEOTIDE SEQUENCE [LARGE SCALE GENOMIC DNA]</scope>
    <source>
        <strain evidence="2">JMC-PN-2008</strain>
    </source>
</reference>
<keyword evidence="3" id="KW-1185">Reference proteome</keyword>
<dbReference type="AlphaFoldDB" id="A0AAN8ABT7"/>
<organism evidence="2 3">
    <name type="scientific">Eleginops maclovinus</name>
    <name type="common">Patagonian blennie</name>
    <name type="synonym">Eleginus maclovinus</name>
    <dbReference type="NCBI Taxonomy" id="56733"/>
    <lineage>
        <taxon>Eukaryota</taxon>
        <taxon>Metazoa</taxon>
        <taxon>Chordata</taxon>
        <taxon>Craniata</taxon>
        <taxon>Vertebrata</taxon>
        <taxon>Euteleostomi</taxon>
        <taxon>Actinopterygii</taxon>
        <taxon>Neopterygii</taxon>
        <taxon>Teleostei</taxon>
        <taxon>Neoteleostei</taxon>
        <taxon>Acanthomorphata</taxon>
        <taxon>Eupercaria</taxon>
        <taxon>Perciformes</taxon>
        <taxon>Notothenioidei</taxon>
        <taxon>Eleginopidae</taxon>
        <taxon>Eleginops</taxon>
    </lineage>
</organism>
<dbReference type="EMBL" id="JAUZQC010000017">
    <property type="protein sequence ID" value="KAK5856871.1"/>
    <property type="molecule type" value="Genomic_DNA"/>
</dbReference>
<dbReference type="Gene3D" id="3.60.10.10">
    <property type="entry name" value="Endonuclease/exonuclease/phosphatase"/>
    <property type="match status" value="1"/>
</dbReference>
<evidence type="ECO:0000313" key="2">
    <source>
        <dbReference type="EMBL" id="KAK5856871.1"/>
    </source>
</evidence>
<dbReference type="GO" id="GO:0003824">
    <property type="term" value="F:catalytic activity"/>
    <property type="evidence" value="ECO:0007669"/>
    <property type="project" value="InterPro"/>
</dbReference>
<dbReference type="PANTHER" id="PTHR33776">
    <property type="entry name" value="ENDO/EXONUCLEASE/PHOSPHATASE DOMAIN-CONTAINING PROTEIN"/>
    <property type="match status" value="1"/>
</dbReference>
<dbReference type="InterPro" id="IPR036691">
    <property type="entry name" value="Endo/exonu/phosph_ase_sf"/>
</dbReference>
<name>A0AAN8ABT7_ELEMC</name>
<dbReference type="SUPFAM" id="SSF56219">
    <property type="entry name" value="DNase I-like"/>
    <property type="match status" value="1"/>
</dbReference>
<dbReference type="PANTHER" id="PTHR33776:SF3">
    <property type="entry name" value="PHD-TYPE DOMAIN-CONTAINING PROTEIN"/>
    <property type="match status" value="1"/>
</dbReference>
<sequence>MNKNTSNILELITSNQLDVLFTTETWLKLDTADDVLRKASPQNFRFFSHVSEVIGHRGAAIQFSTELHGIQIRFDNMETFECVVTVLQHNEWEEPVVSINLYRPPKKTLTRIRKFLEEFQELLKEVSKNYNNIIVTGDFNIWVDCDWRTDADELDWFLRVNRLDLYPREPTYRSGHFLDLVLTRNVEISDVKVRDDKISDHYTVYFNWRPEPKSKRKQPEEEGKRLKKG</sequence>
<comment type="caution">
    <text evidence="2">The sequence shown here is derived from an EMBL/GenBank/DDBJ whole genome shotgun (WGS) entry which is preliminary data.</text>
</comment>
<proteinExistence type="predicted"/>
<dbReference type="InterPro" id="IPR005135">
    <property type="entry name" value="Endo/exonuclease/phosphatase"/>
</dbReference>
<dbReference type="Proteomes" id="UP001346869">
    <property type="component" value="Unassembled WGS sequence"/>
</dbReference>
<protein>
    <recommendedName>
        <fullName evidence="1">Endonuclease/exonuclease/phosphatase domain-containing protein</fullName>
    </recommendedName>
</protein>
<feature type="domain" description="Endonuclease/exonuclease/phosphatase" evidence="1">
    <location>
        <begin position="98"/>
        <end position="204"/>
    </location>
</feature>
<evidence type="ECO:0000313" key="3">
    <source>
        <dbReference type="Proteomes" id="UP001346869"/>
    </source>
</evidence>
<gene>
    <name evidence="2" type="ORF">PBY51_008435</name>
</gene>